<dbReference type="InterPro" id="IPR008276">
    <property type="entry name" value="C_nuclsd_transpt"/>
</dbReference>
<dbReference type="GO" id="GO:0005415">
    <property type="term" value="F:nucleoside:sodium symporter activity"/>
    <property type="evidence" value="ECO:0007669"/>
    <property type="project" value="TreeGrafter"/>
</dbReference>
<comment type="subcellular location">
    <subcellularLocation>
        <location evidence="1">Cell membrane</location>
        <topology evidence="1">Multi-pass membrane protein</topology>
    </subcellularLocation>
</comment>
<comment type="similarity">
    <text evidence="2 7">Belongs to the concentrative nucleoside transporter (CNT) (TC 2.A.41) family.</text>
</comment>
<feature type="transmembrane region" description="Helical" evidence="7">
    <location>
        <begin position="282"/>
        <end position="301"/>
    </location>
</feature>
<dbReference type="InterPro" id="IPR002668">
    <property type="entry name" value="CNT_N_dom"/>
</dbReference>
<protein>
    <recommendedName>
        <fullName evidence="7">Sodium/nucleoside cotransporter</fullName>
    </recommendedName>
</protein>
<feature type="transmembrane region" description="Helical" evidence="7">
    <location>
        <begin position="225"/>
        <end position="248"/>
    </location>
</feature>
<evidence type="ECO:0000256" key="6">
    <source>
        <dbReference type="ARBA" id="ARBA00023136"/>
    </source>
</evidence>
<dbReference type="RefSeq" id="XP_013418918.1">
    <property type="nucleotide sequence ID" value="XM_013563464.1"/>
</dbReference>
<evidence type="ECO:0000256" key="4">
    <source>
        <dbReference type="ARBA" id="ARBA00022692"/>
    </source>
</evidence>
<dbReference type="KEGG" id="lak:106179738"/>
<dbReference type="PANTHER" id="PTHR10590:SF4">
    <property type="entry name" value="SOLUTE CARRIER FAMILY 28 MEMBER 3"/>
    <property type="match status" value="1"/>
</dbReference>
<feature type="transmembrane region" description="Helical" evidence="7">
    <location>
        <begin position="623"/>
        <end position="646"/>
    </location>
</feature>
<reference evidence="12" key="1">
    <citation type="submission" date="2025-08" db="UniProtKB">
        <authorList>
            <consortium name="RefSeq"/>
        </authorList>
    </citation>
    <scope>IDENTIFICATION</scope>
    <source>
        <tissue evidence="12">Gonads</tissue>
    </source>
</reference>
<feature type="transmembrane region" description="Helical" evidence="7">
    <location>
        <begin position="658"/>
        <end position="681"/>
    </location>
</feature>
<dbReference type="Pfam" id="PF07670">
    <property type="entry name" value="Gate"/>
    <property type="match status" value="1"/>
</dbReference>
<dbReference type="AlphaFoldDB" id="A0A1S3K8G4"/>
<dbReference type="NCBIfam" id="TIGR00804">
    <property type="entry name" value="nupC"/>
    <property type="match status" value="1"/>
</dbReference>
<keyword evidence="7" id="KW-0813">Transport</keyword>
<evidence type="ECO:0000256" key="5">
    <source>
        <dbReference type="ARBA" id="ARBA00022989"/>
    </source>
</evidence>
<feature type="transmembrane region" description="Helical" evidence="7">
    <location>
        <begin position="254"/>
        <end position="270"/>
    </location>
</feature>
<evidence type="ECO:0000313" key="12">
    <source>
        <dbReference type="RefSeq" id="XP_013418918.1"/>
    </source>
</evidence>
<keyword evidence="6 7" id="KW-0472">Membrane</keyword>
<evidence type="ECO:0000256" key="3">
    <source>
        <dbReference type="ARBA" id="ARBA00022475"/>
    </source>
</evidence>
<feature type="transmembrane region" description="Helical" evidence="7">
    <location>
        <begin position="335"/>
        <end position="357"/>
    </location>
</feature>
<dbReference type="InParanoid" id="A0A1S3K8G4"/>
<dbReference type="InterPro" id="IPR018270">
    <property type="entry name" value="C_nuclsd_transpt_met_bac"/>
</dbReference>
<dbReference type="PANTHER" id="PTHR10590">
    <property type="entry name" value="SODIUM/NUCLEOSIDE COTRANSPORTER"/>
    <property type="match status" value="1"/>
</dbReference>
<keyword evidence="11" id="KW-1185">Reference proteome</keyword>
<feature type="transmembrane region" description="Helical" evidence="7">
    <location>
        <begin position="151"/>
        <end position="172"/>
    </location>
</feature>
<evidence type="ECO:0000313" key="11">
    <source>
        <dbReference type="Proteomes" id="UP000085678"/>
    </source>
</evidence>
<keyword evidence="3" id="KW-1003">Cell membrane</keyword>
<dbReference type="InterPro" id="IPR011657">
    <property type="entry name" value="CNT_C_dom"/>
</dbReference>
<accession>A0A1S3K8G4</accession>
<dbReference type="Proteomes" id="UP000085678">
    <property type="component" value="Unplaced"/>
</dbReference>
<evidence type="ECO:0000256" key="7">
    <source>
        <dbReference type="RuleBase" id="RU362018"/>
    </source>
</evidence>
<evidence type="ECO:0000259" key="8">
    <source>
        <dbReference type="Pfam" id="PF01773"/>
    </source>
</evidence>
<dbReference type="InterPro" id="IPR011642">
    <property type="entry name" value="Gate_dom"/>
</dbReference>
<feature type="transmembrane region" description="Helical" evidence="7">
    <location>
        <begin position="532"/>
        <end position="550"/>
    </location>
</feature>
<dbReference type="STRING" id="7574.A0A1S3K8G4"/>
<dbReference type="GeneID" id="106179738"/>
<evidence type="ECO:0000256" key="2">
    <source>
        <dbReference type="ARBA" id="ARBA00009033"/>
    </source>
</evidence>
<feature type="domain" description="Concentrative nucleoside transporter C-terminal" evidence="9">
    <location>
        <begin position="440"/>
        <end position="678"/>
    </location>
</feature>
<dbReference type="Pfam" id="PF07662">
    <property type="entry name" value="Nucleos_tra2_C"/>
    <property type="match status" value="1"/>
</dbReference>
<proteinExistence type="inferred from homology"/>
<feature type="domain" description="Concentrative nucleoside transporter N-terminal" evidence="8">
    <location>
        <begin position="258"/>
        <end position="330"/>
    </location>
</feature>
<keyword evidence="4 7" id="KW-0812">Transmembrane</keyword>
<name>A0A1S3K8G4_LINAN</name>
<gene>
    <name evidence="12" type="primary">LOC106179738</name>
</gene>
<dbReference type="GO" id="GO:0005886">
    <property type="term" value="C:plasma membrane"/>
    <property type="evidence" value="ECO:0007669"/>
    <property type="project" value="UniProtKB-SubCell"/>
</dbReference>
<keyword evidence="5 7" id="KW-1133">Transmembrane helix</keyword>
<sequence>MGSMQRHDCASSAALGYVRMPKGSFELNDMKTNGKERQVIVQDDVHDGATPGKQNTALDSTYEEVIPQGLMSEGTNTGGNGLDNKAFVHDEQCEEHTHKDVKISIYEDDGEDVEEAMFEELIEDGETSCLQNLEKLQLAFSSFLNSHNKKLWLALYALLTAAYAAYFGYAMWYQFGDEGSIRLLWISCLVTAGVLLSVILDRWGDGLYRTCVHPVSVLIERRGRYIRWIIGVAAVCGVVAVLILEVALKQPRNLYSGIGIIVYVSLLWIFSKNPAKVKWRPVLVGLLLQFTFALLILRTRWGFEIFNWLGARVAEFLAHTEAGAKFVFVNLEPHYFAFAILPIVVFFSSCVSVLFYLGAMQWLIGKVAWVMRVAMGTTAAESMNAAANIFIGQSEAPLVIRPFLTKMTRSELHAVMTGGYATIAGSVLGAFIAFGVPANHLLSASVMSAPAALAMAKLFYPETRVSITTMADIKNIEKSPERNALQAASNGASNSVKLVANIAVNLIAFLALLDFVNGTLTWMGNRVGLEKLTVQIICSYVLWPFAFVMGTDTVDCRKVAELIGIKTLVNEFAAYEELGVLINNRKVYNTYNGTVIENGDDLFLEGINKTLIGGVLMERSEVISTYALCGFANFSSIGIMLGAFAAMAPRRKSDCAKVVVRAMIAGNVASFTTACIAGLFYEPSLG</sequence>
<feature type="transmembrane region" description="Helical" evidence="7">
    <location>
        <begin position="184"/>
        <end position="204"/>
    </location>
</feature>
<feature type="domain" description="Nucleoside transporter/FeoB GTPase Gate" evidence="10">
    <location>
        <begin position="338"/>
        <end position="435"/>
    </location>
</feature>
<dbReference type="OrthoDB" id="6075923at2759"/>
<evidence type="ECO:0000259" key="9">
    <source>
        <dbReference type="Pfam" id="PF07662"/>
    </source>
</evidence>
<evidence type="ECO:0000256" key="1">
    <source>
        <dbReference type="ARBA" id="ARBA00004651"/>
    </source>
</evidence>
<organism evidence="11 12">
    <name type="scientific">Lingula anatina</name>
    <name type="common">Brachiopod</name>
    <name type="synonym">Lingula unguis</name>
    <dbReference type="NCBI Taxonomy" id="7574"/>
    <lineage>
        <taxon>Eukaryota</taxon>
        <taxon>Metazoa</taxon>
        <taxon>Spiralia</taxon>
        <taxon>Lophotrochozoa</taxon>
        <taxon>Brachiopoda</taxon>
        <taxon>Linguliformea</taxon>
        <taxon>Lingulata</taxon>
        <taxon>Lingulida</taxon>
        <taxon>Linguloidea</taxon>
        <taxon>Lingulidae</taxon>
        <taxon>Lingula</taxon>
    </lineage>
</organism>
<evidence type="ECO:0000259" key="10">
    <source>
        <dbReference type="Pfam" id="PF07670"/>
    </source>
</evidence>
<dbReference type="Pfam" id="PF01773">
    <property type="entry name" value="Nucleos_tra2_N"/>
    <property type="match status" value="1"/>
</dbReference>
<feature type="transmembrane region" description="Helical" evidence="7">
    <location>
        <begin position="412"/>
        <end position="434"/>
    </location>
</feature>
<feature type="transmembrane region" description="Helical" evidence="7">
    <location>
        <begin position="498"/>
        <end position="520"/>
    </location>
</feature>